<gene>
    <name evidence="1" type="ORF">AMECASPLE_024597</name>
</gene>
<name>A0ABV0Z395_9TELE</name>
<protein>
    <submittedName>
        <fullName evidence="1">Uncharacterized protein</fullName>
    </submittedName>
</protein>
<sequence length="113" mass="12499">MSHLVGSSGPVAGLLASHFVGSSGNAADLLTGRFRYSEKLTMLLPSVSLHSGSVQLHIMKIINTENKDWPCQLTMRLPSSCLHLHVLRRAAHARLKWRRSSEWQESSDRHSGA</sequence>
<keyword evidence="2" id="KW-1185">Reference proteome</keyword>
<evidence type="ECO:0000313" key="1">
    <source>
        <dbReference type="EMBL" id="MEQ2300360.1"/>
    </source>
</evidence>
<reference evidence="1 2" key="1">
    <citation type="submission" date="2021-06" db="EMBL/GenBank/DDBJ databases">
        <authorList>
            <person name="Palmer J.M."/>
        </authorList>
    </citation>
    <scope>NUCLEOTIDE SEQUENCE [LARGE SCALE GENOMIC DNA]</scope>
    <source>
        <strain evidence="1 2">AS_MEX2019</strain>
        <tissue evidence="1">Muscle</tissue>
    </source>
</reference>
<proteinExistence type="predicted"/>
<accession>A0ABV0Z395</accession>
<comment type="caution">
    <text evidence="1">The sequence shown here is derived from an EMBL/GenBank/DDBJ whole genome shotgun (WGS) entry which is preliminary data.</text>
</comment>
<evidence type="ECO:0000313" key="2">
    <source>
        <dbReference type="Proteomes" id="UP001469553"/>
    </source>
</evidence>
<organism evidence="1 2">
    <name type="scientific">Ameca splendens</name>
    <dbReference type="NCBI Taxonomy" id="208324"/>
    <lineage>
        <taxon>Eukaryota</taxon>
        <taxon>Metazoa</taxon>
        <taxon>Chordata</taxon>
        <taxon>Craniata</taxon>
        <taxon>Vertebrata</taxon>
        <taxon>Euteleostomi</taxon>
        <taxon>Actinopterygii</taxon>
        <taxon>Neopterygii</taxon>
        <taxon>Teleostei</taxon>
        <taxon>Neoteleostei</taxon>
        <taxon>Acanthomorphata</taxon>
        <taxon>Ovalentaria</taxon>
        <taxon>Atherinomorphae</taxon>
        <taxon>Cyprinodontiformes</taxon>
        <taxon>Goodeidae</taxon>
        <taxon>Ameca</taxon>
    </lineage>
</organism>
<dbReference type="Proteomes" id="UP001469553">
    <property type="component" value="Unassembled WGS sequence"/>
</dbReference>
<dbReference type="EMBL" id="JAHRIP010049381">
    <property type="protein sequence ID" value="MEQ2300360.1"/>
    <property type="molecule type" value="Genomic_DNA"/>
</dbReference>